<sequence length="251" mass="29222">KKSGSSNQSQQQRINEHIEEEYSRFKNYSKPNNKPTKENIKQRVVDQVTMYQKNKKQELTNNNRNLLDSSLSSTSSCSSKVSESDVTPINDFEIQEEKVFRYEGTSLNAFKNPFKLQQEIDKHLGKAVINKAFVNNKNNQLYLITDDKNTIKGVDISIDVEDEQFIQIMEKNYQIYDIKRITKKSLNNKPLPVLRAKVKNDEILKSLIKSGIRIGYSSFRIEEWKYEPKPLQCKKCNGFNHKSAECKKETI</sequence>
<dbReference type="AlphaFoldDB" id="A0A814PWT3"/>
<accession>A0A814PWT3</accession>
<proteinExistence type="predicted"/>
<feature type="region of interest" description="Disordered" evidence="1">
    <location>
        <begin position="1"/>
        <end position="43"/>
    </location>
</feature>
<feature type="non-terminal residue" evidence="2">
    <location>
        <position position="1"/>
    </location>
</feature>
<keyword evidence="3" id="KW-1185">Reference proteome</keyword>
<feature type="compositionally biased region" description="Low complexity" evidence="1">
    <location>
        <begin position="69"/>
        <end position="81"/>
    </location>
</feature>
<feature type="compositionally biased region" description="Low complexity" evidence="1">
    <location>
        <begin position="1"/>
        <end position="12"/>
    </location>
</feature>
<evidence type="ECO:0000256" key="1">
    <source>
        <dbReference type="SAM" id="MobiDB-lite"/>
    </source>
</evidence>
<dbReference type="EMBL" id="CAJNOC010008196">
    <property type="protein sequence ID" value="CAF1111422.1"/>
    <property type="molecule type" value="Genomic_DNA"/>
</dbReference>
<reference evidence="2" key="1">
    <citation type="submission" date="2021-02" db="EMBL/GenBank/DDBJ databases">
        <authorList>
            <person name="Nowell W R."/>
        </authorList>
    </citation>
    <scope>NUCLEOTIDE SEQUENCE</scope>
    <source>
        <strain evidence="2">Ploen Becks lab</strain>
    </source>
</reference>
<protein>
    <submittedName>
        <fullName evidence="2">Uncharacterized protein</fullName>
    </submittedName>
</protein>
<comment type="caution">
    <text evidence="2">The sequence shown here is derived from an EMBL/GenBank/DDBJ whole genome shotgun (WGS) entry which is preliminary data.</text>
</comment>
<evidence type="ECO:0000313" key="2">
    <source>
        <dbReference type="EMBL" id="CAF1111422.1"/>
    </source>
</evidence>
<gene>
    <name evidence="2" type="ORF">OXX778_LOCUS21644</name>
</gene>
<evidence type="ECO:0000313" key="3">
    <source>
        <dbReference type="Proteomes" id="UP000663879"/>
    </source>
</evidence>
<name>A0A814PWT3_9BILA</name>
<dbReference type="Proteomes" id="UP000663879">
    <property type="component" value="Unassembled WGS sequence"/>
</dbReference>
<organism evidence="2 3">
    <name type="scientific">Brachionus calyciflorus</name>
    <dbReference type="NCBI Taxonomy" id="104777"/>
    <lineage>
        <taxon>Eukaryota</taxon>
        <taxon>Metazoa</taxon>
        <taxon>Spiralia</taxon>
        <taxon>Gnathifera</taxon>
        <taxon>Rotifera</taxon>
        <taxon>Eurotatoria</taxon>
        <taxon>Monogononta</taxon>
        <taxon>Pseudotrocha</taxon>
        <taxon>Ploima</taxon>
        <taxon>Brachionidae</taxon>
        <taxon>Brachionus</taxon>
    </lineage>
</organism>
<feature type="compositionally biased region" description="Basic and acidic residues" evidence="1">
    <location>
        <begin position="14"/>
        <end position="24"/>
    </location>
</feature>
<feature type="region of interest" description="Disordered" evidence="1">
    <location>
        <begin position="61"/>
        <end position="82"/>
    </location>
</feature>